<proteinExistence type="predicted"/>
<feature type="region of interest" description="Disordered" evidence="2">
    <location>
        <begin position="540"/>
        <end position="581"/>
    </location>
</feature>
<dbReference type="Proteomes" id="UP000710849">
    <property type="component" value="Unassembled WGS sequence"/>
</dbReference>
<sequence>MTKKFIGRRKENAQVPSSWDSQIDILRVFTFMSSPLPNFSDLYISKTMHATRSGQIYSHEPLRREVTSGDGDSDSDSNHSGYPDNDDGDEEHNQGRERGSQEFVVFSEDEDSDDEPLHTVLAVDHCRLVRSRRQSREQLSPYFAFQVGVAEVETRSIRIGSLREGGEEKCSCGKELCFHIARLKSAMGIDAGDDCYERLNERGMSNVCDDLGWDFSDEPYLFPAPQWSLKNERPRTSTKTREREADVRDMLSFFHPQAVADEYRDIFDFAVHNDAVLVPYNLEATLAKLLTQDDVVFHRFEQHIPRERRDILYLHKMEDKFNESLRQLDDYAASGNLSNWDAMTPFDNVDFEHNVPWCAQALIHISDSMRDNLRWRVGMNRINQLQAAEILIRMLEAIRSRNVDVYSNYSFRRNRPHGEQLTNRNLYLNLLGPQSENIPDRSDFIVDALEYLPGNVVAAGDFVNRLDRLRADLSSVAFVSPRRLYVNRLGQLISKLRVNYGLPLVSVSSAMPAASAVSTNFSSPYSVGPSASSYAVAGPSSLGVPSSSLRTRRGSSTRSTLGKRSGRSASSNDRRGKRAMK</sequence>
<keyword evidence="1" id="KW-0862">Zinc</keyword>
<feature type="compositionally biased region" description="Low complexity" evidence="2">
    <location>
        <begin position="540"/>
        <end position="549"/>
    </location>
</feature>
<reference evidence="4 5" key="1">
    <citation type="journal article" date="2020" name="Genome Biol. Evol.">
        <title>Comparative genomics of Sclerotiniaceae.</title>
        <authorList>
            <person name="Valero Jimenez C.A."/>
            <person name="Steentjes M."/>
            <person name="Scholten O.E."/>
            <person name="Van Kan J.A.L."/>
        </authorList>
    </citation>
    <scope>NUCLEOTIDE SEQUENCE [LARGE SCALE GENOMIC DNA]</scope>
    <source>
        <strain evidence="4 5">MUCL 94</strain>
    </source>
</reference>
<dbReference type="GO" id="GO:0008270">
    <property type="term" value="F:zinc ion binding"/>
    <property type="evidence" value="ECO:0007669"/>
    <property type="project" value="UniProtKB-KW"/>
</dbReference>
<protein>
    <recommendedName>
        <fullName evidence="3">SWIM-type domain-containing protein</fullName>
    </recommendedName>
</protein>
<evidence type="ECO:0000313" key="5">
    <source>
        <dbReference type="Proteomes" id="UP000710849"/>
    </source>
</evidence>
<evidence type="ECO:0000259" key="3">
    <source>
        <dbReference type="PROSITE" id="PS50966"/>
    </source>
</evidence>
<dbReference type="AlphaFoldDB" id="A0A9P5LS10"/>
<dbReference type="RefSeq" id="XP_038730948.1">
    <property type="nucleotide sequence ID" value="XM_038878110.1"/>
</dbReference>
<organism evidence="4 5">
    <name type="scientific">Botrytis byssoidea</name>
    <dbReference type="NCBI Taxonomy" id="139641"/>
    <lineage>
        <taxon>Eukaryota</taxon>
        <taxon>Fungi</taxon>
        <taxon>Dikarya</taxon>
        <taxon>Ascomycota</taxon>
        <taxon>Pezizomycotina</taxon>
        <taxon>Leotiomycetes</taxon>
        <taxon>Helotiales</taxon>
        <taxon>Sclerotiniaceae</taxon>
        <taxon>Botrytis</taxon>
    </lineage>
</organism>
<evidence type="ECO:0000256" key="1">
    <source>
        <dbReference type="PROSITE-ProRule" id="PRU00325"/>
    </source>
</evidence>
<name>A0A9P5LS10_9HELO</name>
<keyword evidence="1" id="KW-0479">Metal-binding</keyword>
<dbReference type="GeneID" id="62151184"/>
<dbReference type="InterPro" id="IPR007527">
    <property type="entry name" value="Znf_SWIM"/>
</dbReference>
<evidence type="ECO:0000313" key="4">
    <source>
        <dbReference type="EMBL" id="KAF7937800.1"/>
    </source>
</evidence>
<feature type="region of interest" description="Disordered" evidence="2">
    <location>
        <begin position="55"/>
        <end position="97"/>
    </location>
</feature>
<evidence type="ECO:0000256" key="2">
    <source>
        <dbReference type="SAM" id="MobiDB-lite"/>
    </source>
</evidence>
<accession>A0A9P5LS10</accession>
<feature type="domain" description="SWIM-type" evidence="3">
    <location>
        <begin position="155"/>
        <end position="188"/>
    </location>
</feature>
<keyword evidence="1" id="KW-0863">Zinc-finger</keyword>
<comment type="caution">
    <text evidence="4">The sequence shown here is derived from an EMBL/GenBank/DDBJ whole genome shotgun (WGS) entry which is preliminary data.</text>
</comment>
<dbReference type="EMBL" id="RCSW01000015">
    <property type="protein sequence ID" value="KAF7937800.1"/>
    <property type="molecule type" value="Genomic_DNA"/>
</dbReference>
<gene>
    <name evidence="4" type="ORF">EAE97_007596</name>
</gene>
<keyword evidence="5" id="KW-1185">Reference proteome</keyword>
<dbReference type="PROSITE" id="PS50966">
    <property type="entry name" value="ZF_SWIM"/>
    <property type="match status" value="1"/>
</dbReference>